<organism evidence="6 8">
    <name type="scientific">Pediococcus ethanolidurans</name>
    <dbReference type="NCBI Taxonomy" id="319653"/>
    <lineage>
        <taxon>Bacteria</taxon>
        <taxon>Bacillati</taxon>
        <taxon>Bacillota</taxon>
        <taxon>Bacilli</taxon>
        <taxon>Lactobacillales</taxon>
        <taxon>Lactobacillaceae</taxon>
        <taxon>Pediococcus</taxon>
    </lineage>
</organism>
<dbReference type="CDD" id="cd02432">
    <property type="entry name" value="Nodulin-21_like_1"/>
    <property type="match status" value="1"/>
</dbReference>
<dbReference type="AlphaFoldDB" id="A0A0R2K948"/>
<feature type="transmembrane region" description="Helical" evidence="5">
    <location>
        <begin position="180"/>
        <end position="201"/>
    </location>
</feature>
<sequence length="232" mass="24778">MVINKKQRRFSPSLAQKINVMRASVMGANDGILSVAGIVIGVAGATTNSFSIFISGIAGMIAGTVSMAMGEYVSVNTQKDAQQHTVQLEKEALKKDYDKEFAAVKQKFLDSGISEKLAEKATNEMMTQGSLTTVVREKFGINIHDYTNPYFAALASMIAFPTGSLLPLLAITFISPEYKIPLTIAAVAVALALTGYLAAVLGKAIRYKGVVRNVISGLITMLVTYLIGSLFA</sequence>
<evidence type="ECO:0000256" key="3">
    <source>
        <dbReference type="ARBA" id="ARBA00022989"/>
    </source>
</evidence>
<dbReference type="Proteomes" id="UP000051749">
    <property type="component" value="Unassembled WGS sequence"/>
</dbReference>
<dbReference type="PATRIC" id="fig|319653.3.peg.1626"/>
<dbReference type="Proteomes" id="UP000182818">
    <property type="component" value="Unassembled WGS sequence"/>
</dbReference>
<gene>
    <name evidence="6" type="ORF">IV87_GL001601</name>
    <name evidence="7" type="ORF">SAMN04487973_105115</name>
</gene>
<protein>
    <submittedName>
        <fullName evidence="7">Predicted Fe2+/Mn2+ transporter, VIT1/CCC1 family</fullName>
    </submittedName>
</protein>
<evidence type="ECO:0000313" key="9">
    <source>
        <dbReference type="Proteomes" id="UP000182818"/>
    </source>
</evidence>
<dbReference type="RefSeq" id="WP_057805390.1">
    <property type="nucleotide sequence ID" value="NZ_BJYP01000027.1"/>
</dbReference>
<evidence type="ECO:0000313" key="6">
    <source>
        <dbReference type="EMBL" id="KRN83162.1"/>
    </source>
</evidence>
<keyword evidence="2 5" id="KW-0812">Transmembrane</keyword>
<proteinExistence type="predicted"/>
<dbReference type="GeneID" id="76043041"/>
<dbReference type="EMBL" id="FOGK01000005">
    <property type="protein sequence ID" value="SER38167.1"/>
    <property type="molecule type" value="Genomic_DNA"/>
</dbReference>
<feature type="transmembrane region" description="Helical" evidence="5">
    <location>
        <begin position="50"/>
        <end position="69"/>
    </location>
</feature>
<accession>A0A0R2K948</accession>
<dbReference type="InterPro" id="IPR008217">
    <property type="entry name" value="Ccc1_fam"/>
</dbReference>
<dbReference type="GO" id="GO:0005384">
    <property type="term" value="F:manganese ion transmembrane transporter activity"/>
    <property type="evidence" value="ECO:0007669"/>
    <property type="project" value="InterPro"/>
</dbReference>
<dbReference type="GO" id="GO:0030026">
    <property type="term" value="P:intracellular manganese ion homeostasis"/>
    <property type="evidence" value="ECO:0007669"/>
    <property type="project" value="InterPro"/>
</dbReference>
<keyword evidence="9" id="KW-1185">Reference proteome</keyword>
<evidence type="ECO:0000256" key="4">
    <source>
        <dbReference type="ARBA" id="ARBA00023136"/>
    </source>
</evidence>
<reference evidence="7 9" key="2">
    <citation type="submission" date="2016-10" db="EMBL/GenBank/DDBJ databases">
        <authorList>
            <person name="Varghese N."/>
            <person name="Submissions S."/>
        </authorList>
    </citation>
    <scope>NUCLEOTIDE SEQUENCE [LARGE SCALE GENOMIC DNA]</scope>
    <source>
        <strain evidence="7 9">CGMCC 1.3889</strain>
    </source>
</reference>
<dbReference type="STRING" id="319653.SAMN04487973_105115"/>
<keyword evidence="3 5" id="KW-1133">Transmembrane helix</keyword>
<evidence type="ECO:0000256" key="1">
    <source>
        <dbReference type="ARBA" id="ARBA00004127"/>
    </source>
</evidence>
<dbReference type="PANTHER" id="PTHR31851">
    <property type="entry name" value="FE(2+)/MN(2+) TRANSPORTER PCL1"/>
    <property type="match status" value="1"/>
</dbReference>
<dbReference type="OrthoDB" id="188924at2"/>
<comment type="caution">
    <text evidence="6">The sequence shown here is derived from an EMBL/GenBank/DDBJ whole genome shotgun (WGS) entry which is preliminary data.</text>
</comment>
<dbReference type="GO" id="GO:0012505">
    <property type="term" value="C:endomembrane system"/>
    <property type="evidence" value="ECO:0007669"/>
    <property type="project" value="UniProtKB-SubCell"/>
</dbReference>
<evidence type="ECO:0000256" key="5">
    <source>
        <dbReference type="SAM" id="Phobius"/>
    </source>
</evidence>
<dbReference type="Pfam" id="PF01988">
    <property type="entry name" value="VIT1"/>
    <property type="match status" value="1"/>
</dbReference>
<dbReference type="EMBL" id="JQBY01000004">
    <property type="protein sequence ID" value="KRN83162.1"/>
    <property type="molecule type" value="Genomic_DNA"/>
</dbReference>
<reference evidence="6 8" key="1">
    <citation type="journal article" date="2015" name="Genome Announc.">
        <title>Expanding the biotechnology potential of lactobacilli through comparative genomics of 213 strains and associated genera.</title>
        <authorList>
            <person name="Sun Z."/>
            <person name="Harris H.M."/>
            <person name="McCann A."/>
            <person name="Guo C."/>
            <person name="Argimon S."/>
            <person name="Zhang W."/>
            <person name="Yang X."/>
            <person name="Jeffery I.B."/>
            <person name="Cooney J.C."/>
            <person name="Kagawa T.F."/>
            <person name="Liu W."/>
            <person name="Song Y."/>
            <person name="Salvetti E."/>
            <person name="Wrobel A."/>
            <person name="Rasinkangas P."/>
            <person name="Parkhill J."/>
            <person name="Rea M.C."/>
            <person name="O'Sullivan O."/>
            <person name="Ritari J."/>
            <person name="Douillard F.P."/>
            <person name="Paul Ross R."/>
            <person name="Yang R."/>
            <person name="Briner A.E."/>
            <person name="Felis G.E."/>
            <person name="de Vos W.M."/>
            <person name="Barrangou R."/>
            <person name="Klaenhammer T.R."/>
            <person name="Caufield P.W."/>
            <person name="Cui Y."/>
            <person name="Zhang H."/>
            <person name="O'Toole P.W."/>
        </authorList>
    </citation>
    <scope>NUCLEOTIDE SEQUENCE [LARGE SCALE GENOMIC DNA]</scope>
    <source>
        <strain evidence="6 8">DSM 22301</strain>
    </source>
</reference>
<comment type="subcellular location">
    <subcellularLocation>
        <location evidence="1">Endomembrane system</location>
        <topology evidence="1">Multi-pass membrane protein</topology>
    </subcellularLocation>
</comment>
<feature type="transmembrane region" description="Helical" evidence="5">
    <location>
        <begin position="150"/>
        <end position="174"/>
    </location>
</feature>
<feature type="transmembrane region" description="Helical" evidence="5">
    <location>
        <begin position="20"/>
        <end position="44"/>
    </location>
</feature>
<evidence type="ECO:0000313" key="8">
    <source>
        <dbReference type="Proteomes" id="UP000051749"/>
    </source>
</evidence>
<name>A0A0R2K948_9LACO</name>
<keyword evidence="4 5" id="KW-0472">Membrane</keyword>
<evidence type="ECO:0000256" key="2">
    <source>
        <dbReference type="ARBA" id="ARBA00022692"/>
    </source>
</evidence>
<feature type="transmembrane region" description="Helical" evidence="5">
    <location>
        <begin position="213"/>
        <end position="231"/>
    </location>
</feature>
<evidence type="ECO:0000313" key="7">
    <source>
        <dbReference type="EMBL" id="SER38167.1"/>
    </source>
</evidence>